<protein>
    <submittedName>
        <fullName evidence="8">Meteorin-like protein</fullName>
    </submittedName>
</protein>
<sequence>MRPLGPRQGLVRALPGLPALHTVLLLAAAVAALLRGACAGEMGEQCDWNGSGVSTAGRGVTPVYLRCSAGALSWRWPRGALRVLLRVGAAGRDFRACVRTRGSGARLFLEGPRSLAPLYPGGPGGRARRQLDGDVEGQLVAPVPVRCFYSRHGQAALYVEASELGAPGVGEPHEEFGLEYDLELLPRGAKFDDSQDCRPCTSDEMARAYCTSDLVARGYIRTVENDEDLEESRVNVKLTRVLRRLAEAGVEGAGPGLGPGPDAASNGLDEDEAVWVHGDESATLRMPLHCGAKPGPGEYVFMARRKLSQLALTCAASLDNWVQVVSDVNAQGSAHCVLRS</sequence>
<dbReference type="KEGG" id="tpal:117649665"/>
<gene>
    <name evidence="8" type="primary">LOC117649665</name>
</gene>
<evidence type="ECO:0000256" key="1">
    <source>
        <dbReference type="ARBA" id="ARBA00004613"/>
    </source>
</evidence>
<dbReference type="Proteomes" id="UP000515158">
    <property type="component" value="Unplaced"/>
</dbReference>
<evidence type="ECO:0000256" key="5">
    <source>
        <dbReference type="ARBA" id="ARBA00023157"/>
    </source>
</evidence>
<keyword evidence="3" id="KW-0964">Secreted</keyword>
<feature type="signal peptide" evidence="6">
    <location>
        <begin position="1"/>
        <end position="39"/>
    </location>
</feature>
<reference evidence="8" key="1">
    <citation type="submission" date="2025-08" db="UniProtKB">
        <authorList>
            <consortium name="RefSeq"/>
        </authorList>
    </citation>
    <scope>IDENTIFICATION</scope>
    <source>
        <tissue evidence="8">Total insect</tissue>
    </source>
</reference>
<name>A0A6P8ZTT0_THRPL</name>
<dbReference type="GeneID" id="117649665"/>
<dbReference type="AlphaFoldDB" id="A0A6P8ZTT0"/>
<dbReference type="GO" id="GO:0005179">
    <property type="term" value="F:hormone activity"/>
    <property type="evidence" value="ECO:0007669"/>
    <property type="project" value="TreeGrafter"/>
</dbReference>
<dbReference type="PANTHER" id="PTHR28593">
    <property type="entry name" value="METEORIN-LIKE PROTEIN"/>
    <property type="match status" value="1"/>
</dbReference>
<organism evidence="8">
    <name type="scientific">Thrips palmi</name>
    <name type="common">Melon thrips</name>
    <dbReference type="NCBI Taxonomy" id="161013"/>
    <lineage>
        <taxon>Eukaryota</taxon>
        <taxon>Metazoa</taxon>
        <taxon>Ecdysozoa</taxon>
        <taxon>Arthropoda</taxon>
        <taxon>Hexapoda</taxon>
        <taxon>Insecta</taxon>
        <taxon>Pterygota</taxon>
        <taxon>Neoptera</taxon>
        <taxon>Paraneoptera</taxon>
        <taxon>Thysanoptera</taxon>
        <taxon>Terebrantia</taxon>
        <taxon>Thripoidea</taxon>
        <taxon>Thripidae</taxon>
        <taxon>Thrips</taxon>
    </lineage>
</organism>
<proteinExistence type="inferred from homology"/>
<dbReference type="InParanoid" id="A0A6P8ZTT0"/>
<evidence type="ECO:0000313" key="8">
    <source>
        <dbReference type="RefSeq" id="XP_034248500.1"/>
    </source>
</evidence>
<comment type="subcellular location">
    <subcellularLocation>
        <location evidence="1">Secreted</location>
    </subcellularLocation>
</comment>
<evidence type="ECO:0000256" key="6">
    <source>
        <dbReference type="SAM" id="SignalP"/>
    </source>
</evidence>
<keyword evidence="7" id="KW-1185">Reference proteome</keyword>
<evidence type="ECO:0000256" key="2">
    <source>
        <dbReference type="ARBA" id="ARBA00005669"/>
    </source>
</evidence>
<dbReference type="RefSeq" id="XP_034248500.1">
    <property type="nucleotide sequence ID" value="XM_034392609.1"/>
</dbReference>
<comment type="similarity">
    <text evidence="2">Belongs to the meteorin family.</text>
</comment>
<dbReference type="OrthoDB" id="6092325at2759"/>
<evidence type="ECO:0000256" key="4">
    <source>
        <dbReference type="ARBA" id="ARBA00022729"/>
    </source>
</evidence>
<keyword evidence="4 6" id="KW-0732">Signal</keyword>
<evidence type="ECO:0000256" key="3">
    <source>
        <dbReference type="ARBA" id="ARBA00022525"/>
    </source>
</evidence>
<dbReference type="InterPro" id="IPR051998">
    <property type="entry name" value="Meteorin-like"/>
</dbReference>
<accession>A0A6P8ZTT0</accession>
<dbReference type="PANTHER" id="PTHR28593:SF3">
    <property type="entry name" value="METEORIN-LIKE PROTEIN"/>
    <property type="match status" value="1"/>
</dbReference>
<feature type="chain" id="PRO_5028409994" evidence="6">
    <location>
        <begin position="40"/>
        <end position="340"/>
    </location>
</feature>
<keyword evidence="5" id="KW-1015">Disulfide bond</keyword>
<evidence type="ECO:0000313" key="7">
    <source>
        <dbReference type="Proteomes" id="UP000515158"/>
    </source>
</evidence>
<dbReference type="GO" id="GO:0005615">
    <property type="term" value="C:extracellular space"/>
    <property type="evidence" value="ECO:0007669"/>
    <property type="project" value="TreeGrafter"/>
</dbReference>